<accession>A0A833JI12</accession>
<proteinExistence type="predicted"/>
<reference evidence="1 2" key="1">
    <citation type="submission" date="2019-10" db="EMBL/GenBank/DDBJ databases">
        <title>New genus of Silvanigrellaceae.</title>
        <authorList>
            <person name="Pitt A."/>
            <person name="Hahn M.W."/>
        </authorList>
    </citation>
    <scope>NUCLEOTIDE SEQUENCE [LARGE SCALE GENOMIC DNA]</scope>
    <source>
        <strain evidence="1 2">33A1-SZDP</strain>
    </source>
</reference>
<gene>
    <name evidence="1" type="ORF">GCL57_02765</name>
</gene>
<organism evidence="1 2">
    <name type="scientific">Fluviispira multicolorata</name>
    <dbReference type="NCBI Taxonomy" id="2654512"/>
    <lineage>
        <taxon>Bacteria</taxon>
        <taxon>Pseudomonadati</taxon>
        <taxon>Bdellovibrionota</taxon>
        <taxon>Oligoflexia</taxon>
        <taxon>Silvanigrellales</taxon>
        <taxon>Silvanigrellaceae</taxon>
        <taxon>Fluviispira</taxon>
    </lineage>
</organism>
<dbReference type="Proteomes" id="UP000442694">
    <property type="component" value="Unassembled WGS sequence"/>
</dbReference>
<dbReference type="EMBL" id="WFLN01000004">
    <property type="protein sequence ID" value="KAB8033647.1"/>
    <property type="molecule type" value="Genomic_DNA"/>
</dbReference>
<evidence type="ECO:0000313" key="1">
    <source>
        <dbReference type="EMBL" id="KAB8033647.1"/>
    </source>
</evidence>
<dbReference type="RefSeq" id="WP_152211733.1">
    <property type="nucleotide sequence ID" value="NZ_WFLN01000004.1"/>
</dbReference>
<dbReference type="AlphaFoldDB" id="A0A833JI12"/>
<protein>
    <submittedName>
        <fullName evidence="1">Uncharacterized protein</fullName>
    </submittedName>
</protein>
<evidence type="ECO:0000313" key="2">
    <source>
        <dbReference type="Proteomes" id="UP000442694"/>
    </source>
</evidence>
<name>A0A833JI12_9BACT</name>
<comment type="caution">
    <text evidence="1">The sequence shown here is derived from an EMBL/GenBank/DDBJ whole genome shotgun (WGS) entry which is preliminary data.</text>
</comment>
<keyword evidence="2" id="KW-1185">Reference proteome</keyword>
<sequence>MSFCEIVKADFLQYDEPDLGQGFVTLYIHDFKRIIPAFFLCSEPPSNLFCINLGYKKNEEIFLEFETFPHSKTIWLQDNVSEKIITSSYSNRMHVIGTFLGFCLDEENNTRYAKIKANDFFFLKYVDDYQNEVYTKGNKLYLQYMVNISFTEERVDIVSKMYKELNPTYEESDGWPSDPRFWVGTSFNPKDENNPLEEMIKADPEKVRRLLGRENEPHYKLKKEHRSYAEHNLLEENDVKSIMKFAKKIKE</sequence>